<dbReference type="Proteomes" id="UP000314986">
    <property type="component" value="Unassembled WGS sequence"/>
</dbReference>
<feature type="domain" description="ADAM cysteine-rich" evidence="1">
    <location>
        <begin position="3"/>
        <end position="89"/>
    </location>
</feature>
<dbReference type="SMART" id="SM00608">
    <property type="entry name" value="ACR"/>
    <property type="match status" value="1"/>
</dbReference>
<evidence type="ECO:0000313" key="3">
    <source>
        <dbReference type="Proteomes" id="UP000314986"/>
    </source>
</evidence>
<proteinExistence type="predicted"/>
<evidence type="ECO:0000259" key="1">
    <source>
        <dbReference type="SMART" id="SM00608"/>
    </source>
</evidence>
<organism evidence="2 3">
    <name type="scientific">Callorhinchus milii</name>
    <name type="common">Ghost shark</name>
    <dbReference type="NCBI Taxonomy" id="7868"/>
    <lineage>
        <taxon>Eukaryota</taxon>
        <taxon>Metazoa</taxon>
        <taxon>Chordata</taxon>
        <taxon>Craniata</taxon>
        <taxon>Vertebrata</taxon>
        <taxon>Chondrichthyes</taxon>
        <taxon>Holocephali</taxon>
        <taxon>Chimaeriformes</taxon>
        <taxon>Callorhinchidae</taxon>
        <taxon>Callorhinchus</taxon>
    </lineage>
</organism>
<reference evidence="3" key="3">
    <citation type="journal article" date="2014" name="Nature">
        <title>Elephant shark genome provides unique insights into gnathostome evolution.</title>
        <authorList>
            <consortium name="International Elephant Shark Genome Sequencing Consortium"/>
            <person name="Venkatesh B."/>
            <person name="Lee A.P."/>
            <person name="Ravi V."/>
            <person name="Maurya A.K."/>
            <person name="Lian M.M."/>
            <person name="Swann J.B."/>
            <person name="Ohta Y."/>
            <person name="Flajnik M.F."/>
            <person name="Sutoh Y."/>
            <person name="Kasahara M."/>
            <person name="Hoon S."/>
            <person name="Gangu V."/>
            <person name="Roy S.W."/>
            <person name="Irimia M."/>
            <person name="Korzh V."/>
            <person name="Kondrychyn I."/>
            <person name="Lim Z.W."/>
            <person name="Tay B.H."/>
            <person name="Tohari S."/>
            <person name="Kong K.W."/>
            <person name="Ho S."/>
            <person name="Lorente-Galdos B."/>
            <person name="Quilez J."/>
            <person name="Marques-Bonet T."/>
            <person name="Raney B.J."/>
            <person name="Ingham P.W."/>
            <person name="Tay A."/>
            <person name="Hillier L.W."/>
            <person name="Minx P."/>
            <person name="Boehm T."/>
            <person name="Wilson R.K."/>
            <person name="Brenner S."/>
            <person name="Warren W.C."/>
        </authorList>
    </citation>
    <scope>NUCLEOTIDE SEQUENCE [LARGE SCALE GENOMIC DNA]</scope>
</reference>
<name>A0A4W3H579_CALMI</name>
<dbReference type="PANTHER" id="PTHR11905">
    <property type="entry name" value="ADAM A DISINTEGRIN AND METALLOPROTEASE DOMAIN"/>
    <property type="match status" value="1"/>
</dbReference>
<dbReference type="AlphaFoldDB" id="A0A4W3H579"/>
<reference evidence="3" key="2">
    <citation type="journal article" date="2007" name="PLoS Biol.">
        <title>Survey sequencing and comparative analysis of the elephant shark (Callorhinchus milii) genome.</title>
        <authorList>
            <person name="Venkatesh B."/>
            <person name="Kirkness E.F."/>
            <person name="Loh Y.H."/>
            <person name="Halpern A.L."/>
            <person name="Lee A.P."/>
            <person name="Johnson J."/>
            <person name="Dandona N."/>
            <person name="Viswanathan L.D."/>
            <person name="Tay A."/>
            <person name="Venter J.C."/>
            <person name="Strausberg R.L."/>
            <person name="Brenner S."/>
        </authorList>
    </citation>
    <scope>NUCLEOTIDE SEQUENCE [LARGE SCALE GENOMIC DNA]</scope>
</reference>
<keyword evidence="3" id="KW-1185">Reference proteome</keyword>
<reference evidence="3" key="1">
    <citation type="journal article" date="2006" name="Science">
        <title>Ancient noncoding elements conserved in the human genome.</title>
        <authorList>
            <person name="Venkatesh B."/>
            <person name="Kirkness E.F."/>
            <person name="Loh Y.H."/>
            <person name="Halpern A.L."/>
            <person name="Lee A.P."/>
            <person name="Johnson J."/>
            <person name="Dandona N."/>
            <person name="Viswanathan L.D."/>
            <person name="Tay A."/>
            <person name="Venter J.C."/>
            <person name="Strausberg R.L."/>
            <person name="Brenner S."/>
        </authorList>
    </citation>
    <scope>NUCLEOTIDE SEQUENCE [LARGE SCALE GENOMIC DNA]</scope>
</reference>
<sequence>MIGNTENLRCTFLPRNVQCGKLQCQFDNDLPIGGGRAVIYSTSLTYQGVRYNCRGATFDNGDANNEGLVEPGTMCGEGKVCLDTKCQDVKVFGVETCNRKCNNHGVRNHIS</sequence>
<reference evidence="2" key="5">
    <citation type="submission" date="2025-09" db="UniProtKB">
        <authorList>
            <consortium name="Ensembl"/>
        </authorList>
    </citation>
    <scope>IDENTIFICATION</scope>
</reference>
<dbReference type="Ensembl" id="ENSCMIT00000010778.1">
    <property type="protein sequence ID" value="ENSCMIP00000010505.1"/>
    <property type="gene ID" value="ENSCMIG00000005546.1"/>
</dbReference>
<dbReference type="InParanoid" id="A0A4W3H579"/>
<accession>A0A4W3H579</accession>
<reference evidence="2" key="4">
    <citation type="submission" date="2025-08" db="UniProtKB">
        <authorList>
            <consortium name="Ensembl"/>
        </authorList>
    </citation>
    <scope>IDENTIFICATION</scope>
</reference>
<evidence type="ECO:0000313" key="2">
    <source>
        <dbReference type="Ensembl" id="ENSCMIP00000010505.1"/>
    </source>
</evidence>
<protein>
    <recommendedName>
        <fullName evidence="1">ADAM cysteine-rich domain-containing protein</fullName>
    </recommendedName>
</protein>
<dbReference type="PANTHER" id="PTHR11905:SF159">
    <property type="entry name" value="ADAM METALLOPROTEASE"/>
    <property type="match status" value="1"/>
</dbReference>
<dbReference type="InterPro" id="IPR006586">
    <property type="entry name" value="ADAM_Cys-rich"/>
</dbReference>